<dbReference type="NCBIfam" id="TIGR00732">
    <property type="entry name" value="dprA"/>
    <property type="match status" value="1"/>
</dbReference>
<keyword evidence="5" id="KW-1185">Reference proteome</keyword>
<dbReference type="InterPro" id="IPR003488">
    <property type="entry name" value="DprA"/>
</dbReference>
<evidence type="ECO:0000256" key="1">
    <source>
        <dbReference type="ARBA" id="ARBA00006525"/>
    </source>
</evidence>
<organism evidence="4 5">
    <name type="scientific">Longibacter salinarum</name>
    <dbReference type="NCBI Taxonomy" id="1850348"/>
    <lineage>
        <taxon>Bacteria</taxon>
        <taxon>Pseudomonadati</taxon>
        <taxon>Rhodothermota</taxon>
        <taxon>Rhodothermia</taxon>
        <taxon>Rhodothermales</taxon>
        <taxon>Salisaetaceae</taxon>
        <taxon>Longibacter</taxon>
    </lineage>
</organism>
<sequence length="324" mass="34903">MESVPGVGPKVAEAVLTFDGHDIVDRQMRRAKEMGATLLTPWDDAFPERLRQIYDPPAFLWMRGQLTPADARCIAVVGTRRCTDYGRQQACRFGAELTKHGLTVVSGLAYGVDAAAHRGALDAGGRTVAVLGSGLGYVYPASNRPLAEAMTEHGAVLSEYPIDAEPDPRYFPERNRIVSGLTLGTLVVESHAEGGALITARMALEQNREVFAVPGEVTTSASRGTNALIRRGEAKLVSCVDDILDELCLPAMDHETREAAAESVADTLTGDARALYEALGDSPTHLDDLCQEVCCTPSDALVALLQLEFDGHVRQLAGKQFRRT</sequence>
<dbReference type="InterPro" id="IPR041614">
    <property type="entry name" value="DprA_WH"/>
</dbReference>
<proteinExistence type="inferred from homology"/>
<evidence type="ECO:0000259" key="3">
    <source>
        <dbReference type="Pfam" id="PF17782"/>
    </source>
</evidence>
<dbReference type="PANTHER" id="PTHR43022">
    <property type="entry name" value="PROTEIN SMF"/>
    <property type="match status" value="1"/>
</dbReference>
<name>A0A2A8CZL3_9BACT</name>
<protein>
    <submittedName>
        <fullName evidence="4">DNA-protecting protein DprA</fullName>
    </submittedName>
</protein>
<dbReference type="Pfam" id="PF17782">
    <property type="entry name" value="WHD_DprA"/>
    <property type="match status" value="1"/>
</dbReference>
<dbReference type="EMBL" id="PDEQ01000003">
    <property type="protein sequence ID" value="PEN14084.1"/>
    <property type="molecule type" value="Genomic_DNA"/>
</dbReference>
<gene>
    <name evidence="4" type="primary">dprA</name>
    <name evidence="4" type="ORF">CRI94_07340</name>
</gene>
<dbReference type="Gene3D" id="3.40.50.450">
    <property type="match status" value="1"/>
</dbReference>
<dbReference type="InterPro" id="IPR057666">
    <property type="entry name" value="DrpA_SLOG"/>
</dbReference>
<dbReference type="AlphaFoldDB" id="A0A2A8CZL3"/>
<evidence type="ECO:0000313" key="4">
    <source>
        <dbReference type="EMBL" id="PEN14084.1"/>
    </source>
</evidence>
<evidence type="ECO:0000313" key="5">
    <source>
        <dbReference type="Proteomes" id="UP000220102"/>
    </source>
</evidence>
<dbReference type="Pfam" id="PF02481">
    <property type="entry name" value="DNA_processg_A"/>
    <property type="match status" value="1"/>
</dbReference>
<feature type="domain" description="Smf/DprA SLOG" evidence="2">
    <location>
        <begin position="38"/>
        <end position="247"/>
    </location>
</feature>
<dbReference type="PANTHER" id="PTHR43022:SF1">
    <property type="entry name" value="PROTEIN SMF"/>
    <property type="match status" value="1"/>
</dbReference>
<evidence type="ECO:0000259" key="2">
    <source>
        <dbReference type="Pfam" id="PF02481"/>
    </source>
</evidence>
<dbReference type="Proteomes" id="UP000220102">
    <property type="component" value="Unassembled WGS sequence"/>
</dbReference>
<feature type="domain" description="DprA winged helix" evidence="3">
    <location>
        <begin position="260"/>
        <end position="319"/>
    </location>
</feature>
<accession>A0A2A8CZL3</accession>
<dbReference type="OrthoDB" id="9785707at2"/>
<dbReference type="GO" id="GO:0009294">
    <property type="term" value="P:DNA-mediated transformation"/>
    <property type="evidence" value="ECO:0007669"/>
    <property type="project" value="InterPro"/>
</dbReference>
<dbReference type="InterPro" id="IPR036388">
    <property type="entry name" value="WH-like_DNA-bd_sf"/>
</dbReference>
<comment type="caution">
    <text evidence="4">The sequence shown here is derived from an EMBL/GenBank/DDBJ whole genome shotgun (WGS) entry which is preliminary data.</text>
</comment>
<comment type="similarity">
    <text evidence="1">Belongs to the DprA/Smf family.</text>
</comment>
<dbReference type="SUPFAM" id="SSF102405">
    <property type="entry name" value="MCP/YpsA-like"/>
    <property type="match status" value="1"/>
</dbReference>
<dbReference type="Gene3D" id="1.10.10.10">
    <property type="entry name" value="Winged helix-like DNA-binding domain superfamily/Winged helix DNA-binding domain"/>
    <property type="match status" value="1"/>
</dbReference>
<reference evidence="4 5" key="1">
    <citation type="submission" date="2017-10" db="EMBL/GenBank/DDBJ databases">
        <title>Draft genome of Longibacter Salinarum.</title>
        <authorList>
            <person name="Goh K.M."/>
            <person name="Shamsir M.S."/>
            <person name="Lim S.W."/>
        </authorList>
    </citation>
    <scope>NUCLEOTIDE SEQUENCE [LARGE SCALE GENOMIC DNA]</scope>
    <source>
        <strain evidence="4 5">KCTC 52045</strain>
    </source>
</reference>